<evidence type="ECO:0000259" key="6">
    <source>
        <dbReference type="PROSITE" id="PS51194"/>
    </source>
</evidence>
<name>A0ABV2ANS9_9EUKA</name>
<evidence type="ECO:0000256" key="2">
    <source>
        <dbReference type="ARBA" id="ARBA00022801"/>
    </source>
</evidence>
<evidence type="ECO:0000256" key="4">
    <source>
        <dbReference type="ARBA" id="ARBA00022840"/>
    </source>
</evidence>
<dbReference type="PROSITE" id="PS51194">
    <property type="entry name" value="HELICASE_CTER"/>
    <property type="match status" value="1"/>
</dbReference>
<organism evidence="7 8">
    <name type="scientific">Bonamia ostreae</name>
    <dbReference type="NCBI Taxonomy" id="126728"/>
    <lineage>
        <taxon>Eukaryota</taxon>
        <taxon>Sar</taxon>
        <taxon>Rhizaria</taxon>
        <taxon>Endomyxa</taxon>
        <taxon>Ascetosporea</taxon>
        <taxon>Haplosporida</taxon>
        <taxon>Bonamia</taxon>
    </lineage>
</organism>
<proteinExistence type="predicted"/>
<dbReference type="Proteomes" id="UP001439008">
    <property type="component" value="Unassembled WGS sequence"/>
</dbReference>
<keyword evidence="2" id="KW-0378">Hydrolase</keyword>
<dbReference type="InterPro" id="IPR014001">
    <property type="entry name" value="Helicase_ATP-bd"/>
</dbReference>
<keyword evidence="1" id="KW-0547">Nucleotide-binding</keyword>
<feature type="domain" description="Helicase ATP-binding" evidence="5">
    <location>
        <begin position="44"/>
        <end position="216"/>
    </location>
</feature>
<dbReference type="EMBL" id="JBDODL010001229">
    <property type="protein sequence ID" value="MES1921303.1"/>
    <property type="molecule type" value="Genomic_DNA"/>
</dbReference>
<dbReference type="Pfam" id="PF00270">
    <property type="entry name" value="DEAD"/>
    <property type="match status" value="1"/>
</dbReference>
<dbReference type="PANTHER" id="PTHR47961:SF6">
    <property type="entry name" value="DNA-DIRECTED DNA POLYMERASE"/>
    <property type="match status" value="1"/>
</dbReference>
<protein>
    <submittedName>
        <fullName evidence="7">Uncharacterized protein</fullName>
    </submittedName>
</protein>
<dbReference type="CDD" id="cd18026">
    <property type="entry name" value="DEXHc_POLQ-like"/>
    <property type="match status" value="1"/>
</dbReference>
<evidence type="ECO:0000313" key="8">
    <source>
        <dbReference type="Proteomes" id="UP001439008"/>
    </source>
</evidence>
<reference evidence="7 8" key="1">
    <citation type="journal article" date="2024" name="BMC Biol.">
        <title>Comparative genomics of Ascetosporea gives new insight into the evolutionary basis for animal parasitism in Rhizaria.</title>
        <authorList>
            <person name="Hiltunen Thoren M."/>
            <person name="Onut-Brannstrom I."/>
            <person name="Alfjorden A."/>
            <person name="Peckova H."/>
            <person name="Swords F."/>
            <person name="Hooper C."/>
            <person name="Holzer A.S."/>
            <person name="Bass D."/>
            <person name="Burki F."/>
        </authorList>
    </citation>
    <scope>NUCLEOTIDE SEQUENCE [LARGE SCALE GENOMIC DNA]</scope>
    <source>
        <strain evidence="7">20-A016</strain>
    </source>
</reference>
<dbReference type="SMART" id="SM00490">
    <property type="entry name" value="HELICc"/>
    <property type="match status" value="1"/>
</dbReference>
<dbReference type="PANTHER" id="PTHR47961">
    <property type="entry name" value="DNA POLYMERASE THETA, PUTATIVE (AFU_ORTHOLOGUE AFUA_1G05260)-RELATED"/>
    <property type="match status" value="1"/>
</dbReference>
<keyword evidence="8" id="KW-1185">Reference proteome</keyword>
<dbReference type="PROSITE" id="PS51192">
    <property type="entry name" value="HELICASE_ATP_BIND_1"/>
    <property type="match status" value="1"/>
</dbReference>
<accession>A0ABV2ANS9</accession>
<evidence type="ECO:0000256" key="1">
    <source>
        <dbReference type="ARBA" id="ARBA00022741"/>
    </source>
</evidence>
<comment type="caution">
    <text evidence="7">The sequence shown here is derived from an EMBL/GenBank/DDBJ whole genome shotgun (WGS) entry which is preliminary data.</text>
</comment>
<feature type="non-terminal residue" evidence="7">
    <location>
        <position position="396"/>
    </location>
</feature>
<dbReference type="InterPro" id="IPR001650">
    <property type="entry name" value="Helicase_C-like"/>
</dbReference>
<evidence type="ECO:0000256" key="3">
    <source>
        <dbReference type="ARBA" id="ARBA00022806"/>
    </source>
</evidence>
<keyword evidence="3" id="KW-0347">Helicase</keyword>
<dbReference type="Gene3D" id="3.40.50.300">
    <property type="entry name" value="P-loop containing nucleotide triphosphate hydrolases"/>
    <property type="match status" value="2"/>
</dbReference>
<sequence length="396" mass="44644">MKSRDDLRVDKFLSKNNFPLTLIDAYKQKGIRNFYDWQFECLAESDVLTGKNLVYSAPTSGGKTLVAEIAILKRVLSATRKIALFILPFVSIVVEKLRYFQKLLKGSGIDVVGLYSNKGLRSLSADTKIVICTIEKANVLVNRFLKEKAMSNICCVVLDELHMLGDANRGFLLELMLSKIMYWRRKIDVQVIGLSATLPNLEDISKWLDASLFVTNFRPIPLKELFCCENTVFNSKLEKIGKIDFDEQEKPKNNEIRILSKLCDESLKENKSVLVFGSSKKICENTAKWLSMIAKERPRNDLKNGLRRAEILEKLSKTQFGLDEVLNLSVPNGIAFHHSGLTVEERDVIETGFRDGTLSVLVATSTLAVGVNLPANKVIIRSMRIGLDSLDLVMYK</sequence>
<keyword evidence="4" id="KW-0067">ATP-binding</keyword>
<evidence type="ECO:0000259" key="5">
    <source>
        <dbReference type="PROSITE" id="PS51192"/>
    </source>
</evidence>
<dbReference type="InterPro" id="IPR027417">
    <property type="entry name" value="P-loop_NTPase"/>
</dbReference>
<dbReference type="Pfam" id="PF00271">
    <property type="entry name" value="Helicase_C"/>
    <property type="match status" value="1"/>
</dbReference>
<dbReference type="SUPFAM" id="SSF52540">
    <property type="entry name" value="P-loop containing nucleoside triphosphate hydrolases"/>
    <property type="match status" value="1"/>
</dbReference>
<dbReference type="InterPro" id="IPR050474">
    <property type="entry name" value="Hel308_SKI2-like"/>
</dbReference>
<dbReference type="InterPro" id="IPR011545">
    <property type="entry name" value="DEAD/DEAH_box_helicase_dom"/>
</dbReference>
<dbReference type="SMART" id="SM00487">
    <property type="entry name" value="DEXDc"/>
    <property type="match status" value="1"/>
</dbReference>
<feature type="domain" description="Helicase C-terminal" evidence="6">
    <location>
        <begin position="254"/>
        <end position="396"/>
    </location>
</feature>
<gene>
    <name evidence="7" type="ORF">MHBO_002849</name>
</gene>
<evidence type="ECO:0000313" key="7">
    <source>
        <dbReference type="EMBL" id="MES1921303.1"/>
    </source>
</evidence>